<accession>A0ABR1ATE2</accession>
<feature type="coiled-coil region" evidence="5">
    <location>
        <begin position="549"/>
        <end position="579"/>
    </location>
</feature>
<feature type="compositionally biased region" description="Polar residues" evidence="6">
    <location>
        <begin position="310"/>
        <end position="320"/>
    </location>
</feature>
<dbReference type="InterPro" id="IPR014799">
    <property type="entry name" value="ASD2_dom"/>
</dbReference>
<feature type="region of interest" description="Disordered" evidence="6">
    <location>
        <begin position="255"/>
        <end position="278"/>
    </location>
</feature>
<dbReference type="Proteomes" id="UP001359485">
    <property type="component" value="Unassembled WGS sequence"/>
</dbReference>
<organism evidence="8 9">
    <name type="scientific">Polyplax serrata</name>
    <name type="common">Common mouse louse</name>
    <dbReference type="NCBI Taxonomy" id="468196"/>
    <lineage>
        <taxon>Eukaryota</taxon>
        <taxon>Metazoa</taxon>
        <taxon>Ecdysozoa</taxon>
        <taxon>Arthropoda</taxon>
        <taxon>Hexapoda</taxon>
        <taxon>Insecta</taxon>
        <taxon>Pterygota</taxon>
        <taxon>Neoptera</taxon>
        <taxon>Paraneoptera</taxon>
        <taxon>Psocodea</taxon>
        <taxon>Troctomorpha</taxon>
        <taxon>Phthiraptera</taxon>
        <taxon>Anoplura</taxon>
        <taxon>Polyplacidae</taxon>
        <taxon>Polyplax</taxon>
    </lineage>
</organism>
<evidence type="ECO:0000256" key="2">
    <source>
        <dbReference type="ARBA" id="ARBA00006469"/>
    </source>
</evidence>
<evidence type="ECO:0000313" key="9">
    <source>
        <dbReference type="Proteomes" id="UP001359485"/>
    </source>
</evidence>
<dbReference type="Pfam" id="PF08687">
    <property type="entry name" value="ASD2"/>
    <property type="match status" value="1"/>
</dbReference>
<comment type="subcellular location">
    <subcellularLocation>
        <location evidence="1">Cytoplasm</location>
        <location evidence="1">Cytoskeleton</location>
    </subcellularLocation>
</comment>
<gene>
    <name evidence="8" type="ORF">RUM44_009687</name>
</gene>
<name>A0ABR1ATE2_POLSC</name>
<evidence type="ECO:0000313" key="8">
    <source>
        <dbReference type="EMBL" id="KAK6627210.1"/>
    </source>
</evidence>
<reference evidence="8 9" key="1">
    <citation type="submission" date="2023-09" db="EMBL/GenBank/DDBJ databases">
        <title>Genomes of two closely related lineages of the louse Polyplax serrata with different host specificities.</title>
        <authorList>
            <person name="Martinu J."/>
            <person name="Tarabai H."/>
            <person name="Stefka J."/>
            <person name="Hypsa V."/>
        </authorList>
    </citation>
    <scope>NUCLEOTIDE SEQUENCE [LARGE SCALE GENOMIC DNA]</scope>
    <source>
        <strain evidence="8">98ZLc_SE</strain>
    </source>
</reference>
<comment type="caution">
    <text evidence="8">The sequence shown here is derived from an EMBL/GenBank/DDBJ whole genome shotgun (WGS) entry which is preliminary data.</text>
</comment>
<keyword evidence="3" id="KW-0963">Cytoplasm</keyword>
<evidence type="ECO:0000259" key="7">
    <source>
        <dbReference type="PROSITE" id="PS51307"/>
    </source>
</evidence>
<keyword evidence="5" id="KW-0175">Coiled coil</keyword>
<comment type="similarity">
    <text evidence="2">Belongs to the shroom family.</text>
</comment>
<dbReference type="Gene3D" id="6.10.250.3120">
    <property type="match status" value="1"/>
</dbReference>
<evidence type="ECO:0000256" key="4">
    <source>
        <dbReference type="ARBA" id="ARBA00023212"/>
    </source>
</evidence>
<feature type="domain" description="ASD2" evidence="7">
    <location>
        <begin position="346"/>
        <end position="632"/>
    </location>
</feature>
<feature type="coiled-coil region" evidence="5">
    <location>
        <begin position="457"/>
        <end position="484"/>
    </location>
</feature>
<keyword evidence="9" id="KW-1185">Reference proteome</keyword>
<dbReference type="EMBL" id="JAWJWF010000045">
    <property type="protein sequence ID" value="KAK6627210.1"/>
    <property type="molecule type" value="Genomic_DNA"/>
</dbReference>
<evidence type="ECO:0000256" key="3">
    <source>
        <dbReference type="ARBA" id="ARBA00022490"/>
    </source>
</evidence>
<dbReference type="PANTHER" id="PTHR15012:SF32">
    <property type="entry name" value="PROTEIN SHROOM"/>
    <property type="match status" value="1"/>
</dbReference>
<evidence type="ECO:0000256" key="6">
    <source>
        <dbReference type="SAM" id="MobiDB-lite"/>
    </source>
</evidence>
<protein>
    <recommendedName>
        <fullName evidence="7">ASD2 domain-containing protein</fullName>
    </recommendedName>
</protein>
<dbReference type="PROSITE" id="PS51307">
    <property type="entry name" value="ASD2"/>
    <property type="match status" value="1"/>
</dbReference>
<evidence type="ECO:0000256" key="5">
    <source>
        <dbReference type="SAM" id="Coils"/>
    </source>
</evidence>
<sequence length="633" mass="71323">MLAVLPVRSNSKAAFLALRREKEMGMTNCEGSYKLTVSQSGERIDTSNGEKFPLEMMKLKEKSTENLVLDNRLTLEPPDLIPKISNLNRKSSSAQDIRDNRLKYEYNHFNNNDKYRLKPVSGNNGNGRLGMFSDNILQSKCKVTFSVGNEEKPKSNYEIERIPVATVECVRAVITKLEAEAPERLEQRKENVYQSNEEEFVEKKSTTATMTAAAAAVLPKMEENDKYGVSISLSRTETENAGKEKTPTLLRVRSNIEKRLSRSDSMKSNDGKVDRSKSLKLVERSTSFDRSDTMKVVGFVRRPEERNLNLSVSDASSQTDLLEEDPARDETDRKKLEEELECERLSRDLASQLPPSDKLHSLLVPESDRKKPTDYVAGLFHLELPSKRRRQLTNSLKLTSTSSQPEEVTVNGVTPVNRNEIVNGHSSPSFFTSIDIVGNTSSGKGSENSDKDTRQLQKKKEELMARLDKKLTVLKEEQEALTKESTANEELGNVVAKIVAQSTRPHDLAKYRLHVEEISKITSLLLGLSGRLAKAENALLGLPSHHGDRKIHECKRDKLQEQLEEAKQLKENIDKRSESVAKTLGKHLNPEEYADYVHFIRMKAKLIVDLREIGDKISLGEEQLAALKETLSS</sequence>
<keyword evidence="4" id="KW-0206">Cytoskeleton</keyword>
<proteinExistence type="inferred from homology"/>
<dbReference type="PANTHER" id="PTHR15012">
    <property type="entry name" value="APICAL PROTEIN/SHROOM-RELATED"/>
    <property type="match status" value="1"/>
</dbReference>
<feature type="region of interest" description="Disordered" evidence="6">
    <location>
        <begin position="310"/>
        <end position="334"/>
    </location>
</feature>
<evidence type="ECO:0000256" key="1">
    <source>
        <dbReference type="ARBA" id="ARBA00004245"/>
    </source>
</evidence>
<dbReference type="InterPro" id="IPR027685">
    <property type="entry name" value="Shroom_fam"/>
</dbReference>